<dbReference type="Proteomes" id="UP000748752">
    <property type="component" value="Unassembled WGS sequence"/>
</dbReference>
<sequence>MKDPLLRRARRPSRSAWLSVLAGVILPAGGAAGLESAAAQISPEPVPGIAVGQDIEHLDPIALRRQVSRAEGRISDLEKDREAALAGLEGAIAEAETRATAAASRSGSGGAPSDAAATAEAQPARRTPPLLDPATQADRRRAIRARYGAKIARARRQLARLLARQAQIDPDAPDQQRLRDAARAGEPAP</sequence>
<dbReference type="EMBL" id="NRRV01000023">
    <property type="protein sequence ID" value="MBK1631245.1"/>
    <property type="molecule type" value="Genomic_DNA"/>
</dbReference>
<gene>
    <name evidence="2" type="ORF">CKO31_10940</name>
</gene>
<comment type="caution">
    <text evidence="2">The sequence shown here is derived from an EMBL/GenBank/DDBJ whole genome shotgun (WGS) entry which is preliminary data.</text>
</comment>
<proteinExistence type="predicted"/>
<dbReference type="RefSeq" id="WP_200237169.1">
    <property type="nucleotide sequence ID" value="NZ_NRRV01000023.1"/>
</dbReference>
<keyword evidence="3" id="KW-1185">Reference proteome</keyword>
<feature type="compositionally biased region" description="Low complexity" evidence="1">
    <location>
        <begin position="96"/>
        <end position="129"/>
    </location>
</feature>
<feature type="compositionally biased region" description="Basic and acidic residues" evidence="1">
    <location>
        <begin position="174"/>
        <end position="183"/>
    </location>
</feature>
<evidence type="ECO:0000313" key="3">
    <source>
        <dbReference type="Proteomes" id="UP000748752"/>
    </source>
</evidence>
<protein>
    <submittedName>
        <fullName evidence="2">Uncharacterized protein</fullName>
    </submittedName>
</protein>
<evidence type="ECO:0000256" key="1">
    <source>
        <dbReference type="SAM" id="MobiDB-lite"/>
    </source>
</evidence>
<accession>A0ABS1CH50</accession>
<reference evidence="2 3" key="1">
    <citation type="journal article" date="2020" name="Microorganisms">
        <title>Osmotic Adaptation and Compatible Solute Biosynthesis of Phototrophic Bacteria as Revealed from Genome Analyses.</title>
        <authorList>
            <person name="Imhoff J.F."/>
            <person name="Rahn T."/>
            <person name="Kunzel S."/>
            <person name="Keller A."/>
            <person name="Neulinger S.C."/>
        </authorList>
    </citation>
    <scope>NUCLEOTIDE SEQUENCE [LARGE SCALE GENOMIC DNA]</scope>
    <source>
        <strain evidence="2 3">DSM 6210</strain>
    </source>
</reference>
<evidence type="ECO:0000313" key="2">
    <source>
        <dbReference type="EMBL" id="MBK1631245.1"/>
    </source>
</evidence>
<feature type="region of interest" description="Disordered" evidence="1">
    <location>
        <begin position="96"/>
        <end position="142"/>
    </location>
</feature>
<organism evidence="2 3">
    <name type="scientific">Thiohalocapsa halophila</name>
    <dbReference type="NCBI Taxonomy" id="69359"/>
    <lineage>
        <taxon>Bacteria</taxon>
        <taxon>Pseudomonadati</taxon>
        <taxon>Pseudomonadota</taxon>
        <taxon>Gammaproteobacteria</taxon>
        <taxon>Chromatiales</taxon>
        <taxon>Chromatiaceae</taxon>
        <taxon>Thiohalocapsa</taxon>
    </lineage>
</organism>
<name>A0ABS1CH50_9GAMM</name>
<feature type="region of interest" description="Disordered" evidence="1">
    <location>
        <begin position="165"/>
        <end position="189"/>
    </location>
</feature>